<evidence type="ECO:0000313" key="1">
    <source>
        <dbReference type="EMBL" id="QHT72039.1"/>
    </source>
</evidence>
<dbReference type="Pfam" id="PF04359">
    <property type="entry name" value="DUF493"/>
    <property type="match status" value="1"/>
</dbReference>
<organism evidence="1 2">
    <name type="scientific">Rhodocytophaga rosea</name>
    <dbReference type="NCBI Taxonomy" id="2704465"/>
    <lineage>
        <taxon>Bacteria</taxon>
        <taxon>Pseudomonadati</taxon>
        <taxon>Bacteroidota</taxon>
        <taxon>Cytophagia</taxon>
        <taxon>Cytophagales</taxon>
        <taxon>Rhodocytophagaceae</taxon>
        <taxon>Rhodocytophaga</taxon>
    </lineage>
</organism>
<proteinExistence type="predicted"/>
<evidence type="ECO:0000313" key="2">
    <source>
        <dbReference type="Proteomes" id="UP000480178"/>
    </source>
</evidence>
<dbReference type="SUPFAM" id="SSF117991">
    <property type="entry name" value="YbeD/HP0495-like"/>
    <property type="match status" value="1"/>
</dbReference>
<dbReference type="AlphaFoldDB" id="A0A6C0GUX4"/>
<dbReference type="InterPro" id="IPR027471">
    <property type="entry name" value="YbeD-like_sf"/>
</dbReference>
<gene>
    <name evidence="1" type="ORF">GXP67_15830</name>
</gene>
<dbReference type="EMBL" id="CP048222">
    <property type="protein sequence ID" value="QHT72039.1"/>
    <property type="molecule type" value="Genomic_DNA"/>
</dbReference>
<dbReference type="Proteomes" id="UP000480178">
    <property type="component" value="Chromosome"/>
</dbReference>
<dbReference type="KEGG" id="rhoz:GXP67_15830"/>
<keyword evidence="2" id="KW-1185">Reference proteome</keyword>
<dbReference type="Gene3D" id="3.30.70.260">
    <property type="match status" value="1"/>
</dbReference>
<sequence length="67" mass="7714">MLYMFKFIVPEAKQEKVIDMFKKHELSARKSKNGNYVSLTAQIFMRSSQEVIDVYKKASAIEGLIAL</sequence>
<accession>A0A6C0GUX4</accession>
<protein>
    <submittedName>
        <fullName evidence="1">DUF493 domain-containing protein</fullName>
    </submittedName>
</protein>
<dbReference type="InterPro" id="IPR007454">
    <property type="entry name" value="UPF0250_YbeD-like"/>
</dbReference>
<reference evidence="1 2" key="1">
    <citation type="submission" date="2020-01" db="EMBL/GenBank/DDBJ databases">
        <authorList>
            <person name="Kim M.K."/>
        </authorList>
    </citation>
    <scope>NUCLEOTIDE SEQUENCE [LARGE SCALE GENOMIC DNA]</scope>
    <source>
        <strain evidence="1 2">172606-1</strain>
    </source>
</reference>
<name>A0A6C0GUX4_9BACT</name>